<dbReference type="PANTHER" id="PTHR34700">
    <property type="entry name" value="POTASSIUM BINDING PROTEIN KBP"/>
    <property type="match status" value="1"/>
</dbReference>
<dbReference type="SMART" id="SM00257">
    <property type="entry name" value="LysM"/>
    <property type="match status" value="1"/>
</dbReference>
<dbReference type="Proteomes" id="UP000178068">
    <property type="component" value="Unassembled WGS sequence"/>
</dbReference>
<organism evidence="2 3">
    <name type="scientific">Candidatus Woykebacteria bacterium RIFCSPHIGHO2_12_FULL_45_10</name>
    <dbReference type="NCBI Taxonomy" id="1802603"/>
    <lineage>
        <taxon>Bacteria</taxon>
        <taxon>Candidatus Woykeibacteriota</taxon>
    </lineage>
</organism>
<gene>
    <name evidence="2" type="ORF">A3F35_02615</name>
</gene>
<dbReference type="STRING" id="1802603.A3F35_02615"/>
<dbReference type="PANTHER" id="PTHR34700:SF4">
    <property type="entry name" value="PHAGE-LIKE ELEMENT PBSX PROTEIN XKDP"/>
    <property type="match status" value="1"/>
</dbReference>
<dbReference type="AlphaFoldDB" id="A0A1G1WQ46"/>
<dbReference type="InterPro" id="IPR036779">
    <property type="entry name" value="LysM_dom_sf"/>
</dbReference>
<reference evidence="2 3" key="1">
    <citation type="journal article" date="2016" name="Nat. Commun.">
        <title>Thousands of microbial genomes shed light on interconnected biogeochemical processes in an aquifer system.</title>
        <authorList>
            <person name="Anantharaman K."/>
            <person name="Brown C.T."/>
            <person name="Hug L.A."/>
            <person name="Sharon I."/>
            <person name="Castelle C.J."/>
            <person name="Probst A.J."/>
            <person name="Thomas B.C."/>
            <person name="Singh A."/>
            <person name="Wilkins M.J."/>
            <person name="Karaoz U."/>
            <person name="Brodie E.L."/>
            <person name="Williams K.H."/>
            <person name="Hubbard S.S."/>
            <person name="Banfield J.F."/>
        </authorList>
    </citation>
    <scope>NUCLEOTIDE SEQUENCE [LARGE SCALE GENOMIC DNA]</scope>
</reference>
<accession>A0A1G1WQ46</accession>
<proteinExistence type="predicted"/>
<dbReference type="CDD" id="cd00118">
    <property type="entry name" value="LysM"/>
    <property type="match status" value="1"/>
</dbReference>
<protein>
    <recommendedName>
        <fullName evidence="1">LysM domain-containing protein</fullName>
    </recommendedName>
</protein>
<comment type="caution">
    <text evidence="2">The sequence shown here is derived from an EMBL/GenBank/DDBJ whole genome shotgun (WGS) entry which is preliminary data.</text>
</comment>
<evidence type="ECO:0000259" key="1">
    <source>
        <dbReference type="PROSITE" id="PS51782"/>
    </source>
</evidence>
<dbReference type="PROSITE" id="PS51782">
    <property type="entry name" value="LYSM"/>
    <property type="match status" value="1"/>
</dbReference>
<evidence type="ECO:0000313" key="3">
    <source>
        <dbReference type="Proteomes" id="UP000178068"/>
    </source>
</evidence>
<evidence type="ECO:0000313" key="2">
    <source>
        <dbReference type="EMBL" id="OGY29865.1"/>
    </source>
</evidence>
<dbReference type="Pfam" id="PF01476">
    <property type="entry name" value="LysM"/>
    <property type="match status" value="2"/>
</dbReference>
<feature type="domain" description="LysM" evidence="1">
    <location>
        <begin position="53"/>
        <end position="106"/>
    </location>
</feature>
<sequence>MASKYYGDGNKWTGIASENKLANPQIIHAGNVLKIPEAGTVSSASTNTVKQPSTYTVTKGDCLWTISERYYGTGYEWYRIRDANPDKVGLLSNGRPLIYPGVVLKIPAI</sequence>
<dbReference type="EMBL" id="MHCZ01000019">
    <property type="protein sequence ID" value="OGY29865.1"/>
    <property type="molecule type" value="Genomic_DNA"/>
</dbReference>
<dbReference type="InterPro" id="IPR018392">
    <property type="entry name" value="LysM"/>
</dbReference>
<dbReference type="SUPFAM" id="SSF54106">
    <property type="entry name" value="LysM domain"/>
    <property type="match status" value="1"/>
</dbReference>
<dbReference type="Gene3D" id="3.10.350.10">
    <property type="entry name" value="LysM domain"/>
    <property type="match status" value="2"/>
</dbReference>
<dbReference type="InterPro" id="IPR052196">
    <property type="entry name" value="Bact_Kbp"/>
</dbReference>
<name>A0A1G1WQ46_9BACT</name>